<evidence type="ECO:0000256" key="3">
    <source>
        <dbReference type="ARBA" id="ARBA00022692"/>
    </source>
</evidence>
<gene>
    <name evidence="9" type="ORF">SAMN02745129_4405</name>
</gene>
<feature type="domain" description="MacB-like periplasmic core" evidence="8">
    <location>
        <begin position="20"/>
        <end position="268"/>
    </location>
</feature>
<dbReference type="GO" id="GO:0022857">
    <property type="term" value="F:transmembrane transporter activity"/>
    <property type="evidence" value="ECO:0007669"/>
    <property type="project" value="TreeGrafter"/>
</dbReference>
<dbReference type="OrthoDB" id="8735006at2"/>
<dbReference type="InterPro" id="IPR025857">
    <property type="entry name" value="MacB_PCD"/>
</dbReference>
<name>A0A1M5YUE9_9GAMM</name>
<dbReference type="GO" id="GO:0005886">
    <property type="term" value="C:plasma membrane"/>
    <property type="evidence" value="ECO:0007669"/>
    <property type="project" value="UniProtKB-SubCell"/>
</dbReference>
<dbReference type="Proteomes" id="UP000184268">
    <property type="component" value="Unassembled WGS sequence"/>
</dbReference>
<evidence type="ECO:0000259" key="8">
    <source>
        <dbReference type="Pfam" id="PF12704"/>
    </source>
</evidence>
<evidence type="ECO:0000313" key="10">
    <source>
        <dbReference type="Proteomes" id="UP000184268"/>
    </source>
</evidence>
<keyword evidence="3 6" id="KW-0812">Transmembrane</keyword>
<keyword evidence="4 6" id="KW-1133">Transmembrane helix</keyword>
<dbReference type="InterPro" id="IPR050250">
    <property type="entry name" value="Macrolide_Exporter_MacB"/>
</dbReference>
<organism evidence="9 10">
    <name type="scientific">Ferrimonas marina</name>
    <dbReference type="NCBI Taxonomy" id="299255"/>
    <lineage>
        <taxon>Bacteria</taxon>
        <taxon>Pseudomonadati</taxon>
        <taxon>Pseudomonadota</taxon>
        <taxon>Gammaproteobacteria</taxon>
        <taxon>Alteromonadales</taxon>
        <taxon>Ferrimonadaceae</taxon>
        <taxon>Ferrimonas</taxon>
    </lineage>
</organism>
<evidence type="ECO:0000256" key="5">
    <source>
        <dbReference type="ARBA" id="ARBA00023136"/>
    </source>
</evidence>
<evidence type="ECO:0000256" key="1">
    <source>
        <dbReference type="ARBA" id="ARBA00004651"/>
    </source>
</evidence>
<evidence type="ECO:0000259" key="7">
    <source>
        <dbReference type="Pfam" id="PF02687"/>
    </source>
</evidence>
<dbReference type="AlphaFoldDB" id="A0A1M5YUE9"/>
<sequence>MLSYYLRLGAKSLKHSPMLSVLMMLAIALGVATTGTNLAIHQAMSHNPMAHKDDRLYSLQLQTPPADWKGFLADGLPIQLTYQDANNLLRQGGPLRQAAMLRTGLTIQNPDPDLLPFSQMARATGRDFFAMFEPVFVHGGPWSSSADDNAEAMAVIDTALNERLFGGGDNVGKSFEADGVLFTVTGIIAPFRPQPLFYDLNNGAFHDGEQLFIPFSLIPELELPTWGNSQGWWPETINSYADWLASEIQWLQFWVELEGPDQYNAYLTQLQGYIAQQQAMGRYPNPDAIAGLKPVSEWLEYNNVVSDSNRLLLVLSLLFLLVCLANTTGLLLAKFLRQAPHSGVRRALGASRGQLLLQHLCEVAILGLGGGLLGSLLSLVGLALVRRLYAGYDQLAQMNLPVLAVLLALSLIATLLAGLWPAWRVGRISPARYLKSQ</sequence>
<feature type="transmembrane region" description="Helical" evidence="6">
    <location>
        <begin position="311"/>
        <end position="336"/>
    </location>
</feature>
<keyword evidence="2" id="KW-1003">Cell membrane</keyword>
<proteinExistence type="predicted"/>
<keyword evidence="10" id="KW-1185">Reference proteome</keyword>
<evidence type="ECO:0000256" key="6">
    <source>
        <dbReference type="SAM" id="Phobius"/>
    </source>
</evidence>
<comment type="subcellular location">
    <subcellularLocation>
        <location evidence="1">Cell membrane</location>
        <topology evidence="1">Multi-pass membrane protein</topology>
    </subcellularLocation>
</comment>
<protein>
    <submittedName>
        <fullName evidence="9">Putative ABC transport system permease protein</fullName>
    </submittedName>
</protein>
<dbReference type="Pfam" id="PF12704">
    <property type="entry name" value="MacB_PCD"/>
    <property type="match status" value="1"/>
</dbReference>
<evidence type="ECO:0000256" key="4">
    <source>
        <dbReference type="ARBA" id="ARBA00022989"/>
    </source>
</evidence>
<keyword evidence="5 6" id="KW-0472">Membrane</keyword>
<feature type="transmembrane region" description="Helical" evidence="6">
    <location>
        <begin position="400"/>
        <end position="423"/>
    </location>
</feature>
<accession>A0A1M5YUE9</accession>
<dbReference type="PANTHER" id="PTHR30572">
    <property type="entry name" value="MEMBRANE COMPONENT OF TRANSPORTER-RELATED"/>
    <property type="match status" value="1"/>
</dbReference>
<dbReference type="RefSeq" id="WP_067660028.1">
    <property type="nucleotide sequence ID" value="NZ_FQXG01000008.1"/>
</dbReference>
<evidence type="ECO:0000256" key="2">
    <source>
        <dbReference type="ARBA" id="ARBA00022475"/>
    </source>
</evidence>
<dbReference type="EMBL" id="FQXG01000008">
    <property type="protein sequence ID" value="SHI15213.1"/>
    <property type="molecule type" value="Genomic_DNA"/>
</dbReference>
<evidence type="ECO:0000313" key="9">
    <source>
        <dbReference type="EMBL" id="SHI15213.1"/>
    </source>
</evidence>
<dbReference type="PANTHER" id="PTHR30572:SF18">
    <property type="entry name" value="ABC-TYPE MACROLIDE FAMILY EXPORT SYSTEM PERMEASE COMPONENT 2"/>
    <property type="match status" value="1"/>
</dbReference>
<feature type="domain" description="ABC3 transporter permease C-terminal" evidence="7">
    <location>
        <begin position="314"/>
        <end position="430"/>
    </location>
</feature>
<dbReference type="STRING" id="299255.SAMN02745129_4405"/>
<feature type="transmembrane region" description="Helical" evidence="6">
    <location>
        <begin position="356"/>
        <end position="380"/>
    </location>
</feature>
<reference evidence="9 10" key="1">
    <citation type="submission" date="2016-11" db="EMBL/GenBank/DDBJ databases">
        <authorList>
            <person name="Jaros S."/>
            <person name="Januszkiewicz K."/>
            <person name="Wedrychowicz H."/>
        </authorList>
    </citation>
    <scope>NUCLEOTIDE SEQUENCE [LARGE SCALE GENOMIC DNA]</scope>
    <source>
        <strain evidence="9 10">DSM 16917</strain>
    </source>
</reference>
<dbReference type="InterPro" id="IPR003838">
    <property type="entry name" value="ABC3_permease_C"/>
</dbReference>
<dbReference type="Pfam" id="PF02687">
    <property type="entry name" value="FtsX"/>
    <property type="match status" value="1"/>
</dbReference>